<organism evidence="10 11">
    <name type="scientific">Costertonia aggregata</name>
    <dbReference type="NCBI Taxonomy" id="343403"/>
    <lineage>
        <taxon>Bacteria</taxon>
        <taxon>Pseudomonadati</taxon>
        <taxon>Bacteroidota</taxon>
        <taxon>Flavobacteriia</taxon>
        <taxon>Flavobacteriales</taxon>
        <taxon>Flavobacteriaceae</taxon>
        <taxon>Costertonia</taxon>
    </lineage>
</organism>
<dbReference type="PANTHER" id="PTHR10629">
    <property type="entry name" value="CYTOSINE-SPECIFIC METHYLTRANSFERASE"/>
    <property type="match status" value="1"/>
</dbReference>
<dbReference type="InterPro" id="IPR018117">
    <property type="entry name" value="C5_DNA_meth_AS"/>
</dbReference>
<evidence type="ECO:0000256" key="4">
    <source>
        <dbReference type="ARBA" id="ARBA00022747"/>
    </source>
</evidence>
<keyword evidence="3 6" id="KW-0949">S-adenosyl-L-methionine</keyword>
<dbReference type="AlphaFoldDB" id="A0A7H9ATZ2"/>
<gene>
    <name evidence="10" type="ORF">HYG79_16785</name>
</gene>
<dbReference type="Proteomes" id="UP000509302">
    <property type="component" value="Chromosome"/>
</dbReference>
<proteinExistence type="inferred from homology"/>
<dbReference type="RefSeq" id="WP_179243217.1">
    <property type="nucleotide sequence ID" value="NZ_CP058595.1"/>
</dbReference>
<comment type="catalytic activity">
    <reaction evidence="5 8">
        <text>a 2'-deoxycytidine in DNA + S-adenosyl-L-methionine = a 5-methyl-2'-deoxycytidine in DNA + S-adenosyl-L-homocysteine + H(+)</text>
        <dbReference type="Rhea" id="RHEA:13681"/>
        <dbReference type="Rhea" id="RHEA-COMP:11369"/>
        <dbReference type="Rhea" id="RHEA-COMP:11370"/>
        <dbReference type="ChEBI" id="CHEBI:15378"/>
        <dbReference type="ChEBI" id="CHEBI:57856"/>
        <dbReference type="ChEBI" id="CHEBI:59789"/>
        <dbReference type="ChEBI" id="CHEBI:85452"/>
        <dbReference type="ChEBI" id="CHEBI:85454"/>
        <dbReference type="EC" id="2.1.1.37"/>
    </reaction>
</comment>
<evidence type="ECO:0000256" key="5">
    <source>
        <dbReference type="ARBA" id="ARBA00047422"/>
    </source>
</evidence>
<keyword evidence="1 6" id="KW-0489">Methyltransferase</keyword>
<dbReference type="InterPro" id="IPR041657">
    <property type="entry name" value="HTH_17"/>
</dbReference>
<dbReference type="GO" id="GO:0009307">
    <property type="term" value="P:DNA restriction-modification system"/>
    <property type="evidence" value="ECO:0007669"/>
    <property type="project" value="UniProtKB-KW"/>
</dbReference>
<dbReference type="Gene3D" id="3.90.120.10">
    <property type="entry name" value="DNA Methylase, subunit A, domain 2"/>
    <property type="match status" value="1"/>
</dbReference>
<evidence type="ECO:0000256" key="1">
    <source>
        <dbReference type="ARBA" id="ARBA00022603"/>
    </source>
</evidence>
<evidence type="ECO:0000313" key="11">
    <source>
        <dbReference type="Proteomes" id="UP000509302"/>
    </source>
</evidence>
<dbReference type="PROSITE" id="PS00095">
    <property type="entry name" value="C5_MTASE_2"/>
    <property type="match status" value="1"/>
</dbReference>
<dbReference type="Pfam" id="PF12728">
    <property type="entry name" value="HTH_17"/>
    <property type="match status" value="1"/>
</dbReference>
<name>A0A7H9ATZ2_9FLAO</name>
<dbReference type="Gene3D" id="3.40.50.150">
    <property type="entry name" value="Vaccinia Virus protein VP39"/>
    <property type="match status" value="1"/>
</dbReference>
<keyword evidence="4" id="KW-0680">Restriction system</keyword>
<dbReference type="InterPro" id="IPR029063">
    <property type="entry name" value="SAM-dependent_MTases_sf"/>
</dbReference>
<dbReference type="EMBL" id="CP058595">
    <property type="protein sequence ID" value="QLG46938.1"/>
    <property type="molecule type" value="Genomic_DNA"/>
</dbReference>
<dbReference type="REBASE" id="408643">
    <property type="entry name" value="M.Cag42265ORF16785P"/>
</dbReference>
<reference evidence="10 11" key="1">
    <citation type="journal article" date="2006" name="Int. J. Syst. Evol. Microbiol.">
        <title>Costertonia aggregata gen. nov., sp. nov., a mesophilic marine bacterium of the family Flavobacteriaceae, isolated from a mature biofilm.</title>
        <authorList>
            <person name="Kwon K.K."/>
            <person name="Lee Y.K."/>
            <person name="Lee H.K."/>
        </authorList>
    </citation>
    <scope>NUCLEOTIDE SEQUENCE [LARGE SCALE GENOMIC DNA]</scope>
    <source>
        <strain evidence="10 11">KCCM 42265</strain>
    </source>
</reference>
<dbReference type="NCBIfam" id="TIGR00675">
    <property type="entry name" value="dcm"/>
    <property type="match status" value="1"/>
</dbReference>
<keyword evidence="2 6" id="KW-0808">Transferase</keyword>
<evidence type="ECO:0000256" key="2">
    <source>
        <dbReference type="ARBA" id="ARBA00022679"/>
    </source>
</evidence>
<dbReference type="GO" id="GO:0003677">
    <property type="term" value="F:DNA binding"/>
    <property type="evidence" value="ECO:0007669"/>
    <property type="project" value="TreeGrafter"/>
</dbReference>
<dbReference type="KEGG" id="cagg:HYG79_16785"/>
<evidence type="ECO:0000256" key="7">
    <source>
        <dbReference type="RuleBase" id="RU000416"/>
    </source>
</evidence>
<dbReference type="Pfam" id="PF00145">
    <property type="entry name" value="DNA_methylase"/>
    <property type="match status" value="1"/>
</dbReference>
<dbReference type="EC" id="2.1.1.37" evidence="8"/>
<dbReference type="GO" id="GO:0044027">
    <property type="term" value="P:negative regulation of gene expression via chromosomal CpG island methylation"/>
    <property type="evidence" value="ECO:0007669"/>
    <property type="project" value="TreeGrafter"/>
</dbReference>
<evidence type="ECO:0000313" key="10">
    <source>
        <dbReference type="EMBL" id="QLG46938.1"/>
    </source>
</evidence>
<dbReference type="GO" id="GO:0032259">
    <property type="term" value="P:methylation"/>
    <property type="evidence" value="ECO:0007669"/>
    <property type="project" value="UniProtKB-KW"/>
</dbReference>
<dbReference type="InterPro" id="IPR001525">
    <property type="entry name" value="C5_MeTfrase"/>
</dbReference>
<comment type="similarity">
    <text evidence="6 7">Belongs to the class I-like SAM-binding methyltransferase superfamily. C5-methyltransferase family.</text>
</comment>
<protein>
    <recommendedName>
        <fullName evidence="8">Cytosine-specific methyltransferase</fullName>
        <ecNumber evidence="8">2.1.1.37</ecNumber>
    </recommendedName>
</protein>
<evidence type="ECO:0000256" key="6">
    <source>
        <dbReference type="PROSITE-ProRule" id="PRU01016"/>
    </source>
</evidence>
<dbReference type="InterPro" id="IPR050390">
    <property type="entry name" value="C5-Methyltransferase"/>
</dbReference>
<dbReference type="PROSITE" id="PS00094">
    <property type="entry name" value="C5_MTASE_1"/>
    <property type="match status" value="1"/>
</dbReference>
<dbReference type="PRINTS" id="PR00105">
    <property type="entry name" value="C5METTRFRASE"/>
</dbReference>
<sequence>MEGTKITTKEAASKLNLTPQQVRNLCRYDKLPGEKLGNSWIINEEEVEYYKSNNSCGKTEDKKLSKQENTNRFKFNEPIALSFFTGAMGLDLGIEKAGFKTLLACEVDKASRKTIIRNKPEIALISDIRDYSAQNIREKAGLTETDEIDLIIGGPPCQAFSTAGKRKGFEDERGNVFLKFIERILELQPKYAVIENVRGILSAPLKHRPHNQRGKEFDDLEFQELKGGALLNIVNTLRDNGYGVSFNLYNSANFGTPQKRERVIIIASRDGSRLPYLTPTHSENGEFGLPKWTTFADAVNNLTSDSKNHVNFPEKRLKYYRMLGPGQYWKDLPLETQKEAMGKSFYSGGGKTGFFRRLAWDKPSPTLVTHPAMPATDLAHPEKNRPLTVEEYKRIQQFPDDWNIEGSLIEQYKQIGNAVPVGLGKAVGKAILAHMNDKVPIQYKDFKYSRYTSTNDRSWELNIMKIMNQYKMVI</sequence>
<accession>A0A7H9ATZ2</accession>
<feature type="domain" description="Helix-turn-helix" evidence="9">
    <location>
        <begin position="7"/>
        <end position="54"/>
    </location>
</feature>
<dbReference type="SUPFAM" id="SSF53335">
    <property type="entry name" value="S-adenosyl-L-methionine-dependent methyltransferases"/>
    <property type="match status" value="1"/>
</dbReference>
<evidence type="ECO:0000259" key="9">
    <source>
        <dbReference type="Pfam" id="PF12728"/>
    </source>
</evidence>
<dbReference type="PANTHER" id="PTHR10629:SF52">
    <property type="entry name" value="DNA (CYTOSINE-5)-METHYLTRANSFERASE 1"/>
    <property type="match status" value="1"/>
</dbReference>
<dbReference type="InterPro" id="IPR031303">
    <property type="entry name" value="C5_meth_CS"/>
</dbReference>
<evidence type="ECO:0000256" key="8">
    <source>
        <dbReference type="RuleBase" id="RU000417"/>
    </source>
</evidence>
<keyword evidence="11" id="KW-1185">Reference proteome</keyword>
<dbReference type="PROSITE" id="PS51679">
    <property type="entry name" value="SAM_MT_C5"/>
    <property type="match status" value="1"/>
</dbReference>
<evidence type="ECO:0000256" key="3">
    <source>
        <dbReference type="ARBA" id="ARBA00022691"/>
    </source>
</evidence>
<dbReference type="GO" id="GO:0003886">
    <property type="term" value="F:DNA (cytosine-5-)-methyltransferase activity"/>
    <property type="evidence" value="ECO:0007669"/>
    <property type="project" value="UniProtKB-EC"/>
</dbReference>
<feature type="active site" evidence="6">
    <location>
        <position position="157"/>
    </location>
</feature>